<feature type="transmembrane region" description="Helical" evidence="14">
    <location>
        <begin position="126"/>
        <end position="143"/>
    </location>
</feature>
<comment type="function">
    <text evidence="10">The phosphoenolpyruvate-dependent sugar phosphotransferase system (sugar PTS), a major carbohydrate active transport system, catalyzes the phosphorylation of incoming sugar substrates concomitantly with their translocation across the cell membrane. The enzyme II UlaABC PTS system is involved in ascorbate transport.</text>
</comment>
<gene>
    <name evidence="15" type="ORF">U472_13685</name>
</gene>
<keyword evidence="9 14" id="KW-0472">Membrane</keyword>
<dbReference type="NCBIfam" id="NF006922">
    <property type="entry name" value="PRK09410.1-5"/>
    <property type="match status" value="1"/>
</dbReference>
<dbReference type="Pfam" id="PF03611">
    <property type="entry name" value="EIIC-GAT"/>
    <property type="match status" value="1"/>
</dbReference>
<comment type="subcellular location">
    <subcellularLocation>
        <location evidence="1">Cell membrane</location>
        <topology evidence="1">Multi-pass membrane protein</topology>
    </subcellularLocation>
</comment>
<evidence type="ECO:0000256" key="14">
    <source>
        <dbReference type="SAM" id="Phobius"/>
    </source>
</evidence>
<evidence type="ECO:0000256" key="5">
    <source>
        <dbReference type="ARBA" id="ARBA00022597"/>
    </source>
</evidence>
<evidence type="ECO:0000313" key="15">
    <source>
        <dbReference type="EMBL" id="OCL25397.1"/>
    </source>
</evidence>
<dbReference type="PANTHER" id="PTHR33843">
    <property type="entry name" value="ASCORBATE-SPECIFIC PTS SYSTEM EIIC COMPONENT"/>
    <property type="match status" value="1"/>
</dbReference>
<keyword evidence="3" id="KW-0813">Transport</keyword>
<feature type="transmembrane region" description="Helical" evidence="14">
    <location>
        <begin position="318"/>
        <end position="347"/>
    </location>
</feature>
<dbReference type="InterPro" id="IPR004703">
    <property type="entry name" value="PTS_sugar-sp_permease"/>
</dbReference>
<dbReference type="EMBL" id="LWDV01000010">
    <property type="protein sequence ID" value="OCL25397.1"/>
    <property type="molecule type" value="Genomic_DNA"/>
</dbReference>
<evidence type="ECO:0000256" key="12">
    <source>
        <dbReference type="ARBA" id="ARBA00039702"/>
    </source>
</evidence>
<dbReference type="NCBIfam" id="NF009553">
    <property type="entry name" value="PRK12997.1-5"/>
    <property type="match status" value="1"/>
</dbReference>
<feature type="transmembrane region" description="Helical" evidence="14">
    <location>
        <begin position="12"/>
        <end position="30"/>
    </location>
</feature>
<keyword evidence="5" id="KW-0762">Sugar transport</keyword>
<keyword evidence="4" id="KW-1003">Cell membrane</keyword>
<evidence type="ECO:0000256" key="10">
    <source>
        <dbReference type="ARBA" id="ARBA00037387"/>
    </source>
</evidence>
<evidence type="ECO:0000256" key="6">
    <source>
        <dbReference type="ARBA" id="ARBA00022683"/>
    </source>
</evidence>
<feature type="transmembrane region" description="Helical" evidence="14">
    <location>
        <begin position="221"/>
        <end position="242"/>
    </location>
</feature>
<feature type="transmembrane region" description="Helical" evidence="14">
    <location>
        <begin position="254"/>
        <end position="274"/>
    </location>
</feature>
<dbReference type="Proteomes" id="UP000093514">
    <property type="component" value="Unassembled WGS sequence"/>
</dbReference>
<dbReference type="InterPro" id="IPR051562">
    <property type="entry name" value="Ascorbate-PTS_EIIC"/>
</dbReference>
<dbReference type="GO" id="GO:0005886">
    <property type="term" value="C:plasma membrane"/>
    <property type="evidence" value="ECO:0007669"/>
    <property type="project" value="UniProtKB-SubCell"/>
</dbReference>
<keyword evidence="8 14" id="KW-1133">Transmembrane helix</keyword>
<evidence type="ECO:0000256" key="1">
    <source>
        <dbReference type="ARBA" id="ARBA00004651"/>
    </source>
</evidence>
<dbReference type="OrthoDB" id="9796178at2"/>
<accession>A0A1C0A5H8</accession>
<name>A0A1C0A5H8_9FIRM</name>
<evidence type="ECO:0000256" key="11">
    <source>
        <dbReference type="ARBA" id="ARBA00038218"/>
    </source>
</evidence>
<feature type="transmembrane region" description="Helical" evidence="14">
    <location>
        <begin position="404"/>
        <end position="420"/>
    </location>
</feature>
<evidence type="ECO:0000256" key="7">
    <source>
        <dbReference type="ARBA" id="ARBA00022692"/>
    </source>
</evidence>
<keyword evidence="16" id="KW-1185">Reference proteome</keyword>
<proteinExistence type="inferred from homology"/>
<organism evidence="15 16">
    <name type="scientific">Orenia metallireducens</name>
    <dbReference type="NCBI Taxonomy" id="1413210"/>
    <lineage>
        <taxon>Bacteria</taxon>
        <taxon>Bacillati</taxon>
        <taxon>Bacillota</taxon>
        <taxon>Clostridia</taxon>
        <taxon>Halanaerobiales</taxon>
        <taxon>Halobacteroidaceae</taxon>
        <taxon>Orenia</taxon>
    </lineage>
</organism>
<evidence type="ECO:0000256" key="2">
    <source>
        <dbReference type="ARBA" id="ARBA00011738"/>
    </source>
</evidence>
<evidence type="ECO:0000313" key="16">
    <source>
        <dbReference type="Proteomes" id="UP000093514"/>
    </source>
</evidence>
<sequence>MQFLDFLVNDILSEPAVLVGLMACIGLVAAKKSFSEIMSGTFKSIIGFVILGAGAGVLIGSLDNLGPILTEAFNIHGVVPTNEAVVAVAQKTLGKETALIMGFGFLANLAYARFTPLKYVFLTGHHTFFMAALLAAVLGTAGLTGAPLVIVGAAILGFLMVLMPALADIYMKDVTGSDDIALGHFGTTGYILAGFIGKLVGDPEDSTEDIEVPKALGFLKQSLLSTALTMTAIFLIIVMKAGPEVVSEYAGDQSMFMFAVMQGITFAAGVSIIMSGVRMVLGEIVPAFEGIGERVVPDAKPALDCPVTFNFAPTAVTIGFLFSFLGGVVGMFLLGPLGLAIILPGLVPHFFTGATAGVFGNATGGKKGAIFGSFANGLLITFLPALLLPVLGNLGFANTTFGDADFGVVGIIIGTVAKLFG</sequence>
<comment type="similarity">
    <text evidence="11">Belongs to the UlaA family.</text>
</comment>
<protein>
    <recommendedName>
        <fullName evidence="12">Ascorbate-specific PTS system EIIC component</fullName>
    </recommendedName>
    <alternativeName>
        <fullName evidence="13">Ascorbate-specific permease IIC component UlaA</fullName>
    </alternativeName>
</protein>
<keyword evidence="6" id="KW-0598">Phosphotransferase system</keyword>
<reference evidence="16" key="1">
    <citation type="submission" date="2016-07" db="EMBL/GenBank/DDBJ databases">
        <authorList>
            <person name="Florea S."/>
            <person name="Webb J.S."/>
            <person name="Jaromczyk J."/>
            <person name="Schardl C.L."/>
        </authorList>
    </citation>
    <scope>NUCLEOTIDE SEQUENCE [LARGE SCALE GENOMIC DNA]</scope>
    <source>
        <strain evidence="16">Z6</strain>
    </source>
</reference>
<keyword evidence="7 14" id="KW-0812">Transmembrane</keyword>
<dbReference type="AlphaFoldDB" id="A0A1C0A5H8"/>
<reference evidence="15 16" key="2">
    <citation type="submission" date="2016-08" db="EMBL/GenBank/DDBJ databases">
        <title>Orenia metallireducens sp. nov. strain Z6, a Novel Metal-reducing Firmicute from the Deep Subsurface.</title>
        <authorList>
            <person name="Maxim B.I."/>
            <person name="Kenneth K."/>
            <person name="Flynn T.M."/>
            <person name="Oloughlin E.J."/>
            <person name="Locke R.A."/>
            <person name="Weber J.R."/>
            <person name="Egan S.M."/>
            <person name="Mackie R.I."/>
            <person name="Cann I.K."/>
        </authorList>
    </citation>
    <scope>NUCLEOTIDE SEQUENCE [LARGE SCALE GENOMIC DNA]</scope>
    <source>
        <strain evidence="15 16">Z6</strain>
    </source>
</reference>
<feature type="transmembrane region" description="Helical" evidence="14">
    <location>
        <begin position="368"/>
        <end position="392"/>
    </location>
</feature>
<evidence type="ECO:0000256" key="9">
    <source>
        <dbReference type="ARBA" id="ARBA00023136"/>
    </source>
</evidence>
<dbReference type="RefSeq" id="WP_068719309.1">
    <property type="nucleotide sequence ID" value="NZ_LWDV01000010.1"/>
</dbReference>
<comment type="caution">
    <text evidence="15">The sequence shown here is derived from an EMBL/GenBank/DDBJ whole genome shotgun (WGS) entry which is preliminary data.</text>
</comment>
<evidence type="ECO:0000256" key="4">
    <source>
        <dbReference type="ARBA" id="ARBA00022475"/>
    </source>
</evidence>
<feature type="transmembrane region" description="Helical" evidence="14">
    <location>
        <begin position="149"/>
        <end position="170"/>
    </location>
</feature>
<evidence type="ECO:0000256" key="3">
    <source>
        <dbReference type="ARBA" id="ARBA00022448"/>
    </source>
</evidence>
<evidence type="ECO:0000256" key="8">
    <source>
        <dbReference type="ARBA" id="ARBA00022989"/>
    </source>
</evidence>
<dbReference type="GO" id="GO:0009401">
    <property type="term" value="P:phosphoenolpyruvate-dependent sugar phosphotransferase system"/>
    <property type="evidence" value="ECO:0007669"/>
    <property type="project" value="UniProtKB-KW"/>
</dbReference>
<comment type="subunit">
    <text evidence="2">Homodimer.</text>
</comment>
<dbReference type="NCBIfam" id="NF006920">
    <property type="entry name" value="PRK09410.1-2"/>
    <property type="match status" value="1"/>
</dbReference>
<feature type="transmembrane region" description="Helical" evidence="14">
    <location>
        <begin position="182"/>
        <end position="201"/>
    </location>
</feature>
<evidence type="ECO:0000256" key="13">
    <source>
        <dbReference type="ARBA" id="ARBA00042859"/>
    </source>
</evidence>
<dbReference type="PANTHER" id="PTHR33843:SF4">
    <property type="entry name" value="ASCORBATE-SPECIFIC PTS SYSTEM EIIC COMPONENT"/>
    <property type="match status" value="1"/>
</dbReference>
<feature type="transmembrane region" description="Helical" evidence="14">
    <location>
        <begin position="42"/>
        <end position="62"/>
    </location>
</feature>